<feature type="domain" description="GGDEF" evidence="2">
    <location>
        <begin position="165"/>
        <end position="298"/>
    </location>
</feature>
<evidence type="ECO:0000259" key="2">
    <source>
        <dbReference type="PROSITE" id="PS50887"/>
    </source>
</evidence>
<dbReference type="SUPFAM" id="SSF55073">
    <property type="entry name" value="Nucleotide cyclase"/>
    <property type="match status" value="1"/>
</dbReference>
<dbReference type="InterPro" id="IPR050706">
    <property type="entry name" value="Cyclic-di-GMP_PDE-like"/>
</dbReference>
<dbReference type="InterPro" id="IPR000160">
    <property type="entry name" value="GGDEF_dom"/>
</dbReference>
<feature type="domain" description="EAL" evidence="1">
    <location>
        <begin position="307"/>
        <end position="560"/>
    </location>
</feature>
<dbReference type="InterPro" id="IPR035965">
    <property type="entry name" value="PAS-like_dom_sf"/>
</dbReference>
<dbReference type="InterPro" id="IPR035919">
    <property type="entry name" value="EAL_sf"/>
</dbReference>
<dbReference type="Proteomes" id="UP000184604">
    <property type="component" value="Chromosome"/>
</dbReference>
<dbReference type="InterPro" id="IPR001633">
    <property type="entry name" value="EAL_dom"/>
</dbReference>
<dbReference type="PROSITE" id="PS50887">
    <property type="entry name" value="GGDEF"/>
    <property type="match status" value="1"/>
</dbReference>
<proteinExistence type="predicted"/>
<dbReference type="OrthoDB" id="9762141at2"/>
<protein>
    <submittedName>
        <fullName evidence="3">GGDEF-domain containing protein</fullName>
    </submittedName>
</protein>
<reference evidence="3 4" key="1">
    <citation type="submission" date="2016-12" db="EMBL/GenBank/DDBJ databases">
        <title>Complete genome sequence of Clostridium kluyveri JZZ isolated from the pit mud of a Chinese flavor liquor-making factory.</title>
        <authorList>
            <person name="Wang Y."/>
        </authorList>
    </citation>
    <scope>NUCLEOTIDE SEQUENCE [LARGE SCALE GENOMIC DNA]</scope>
    <source>
        <strain evidence="3 4">JZZ</strain>
    </source>
</reference>
<dbReference type="Gene3D" id="3.20.20.450">
    <property type="entry name" value="EAL domain"/>
    <property type="match status" value="1"/>
</dbReference>
<dbReference type="EMBL" id="CP018335">
    <property type="protein sequence ID" value="APM40102.1"/>
    <property type="molecule type" value="Genomic_DNA"/>
</dbReference>
<dbReference type="Gene3D" id="3.30.450.20">
    <property type="entry name" value="PAS domain"/>
    <property type="match status" value="1"/>
</dbReference>
<dbReference type="RefSeq" id="WP_073539713.1">
    <property type="nucleotide sequence ID" value="NZ_CP018335.1"/>
</dbReference>
<dbReference type="PROSITE" id="PS50883">
    <property type="entry name" value="EAL"/>
    <property type="match status" value="1"/>
</dbReference>
<dbReference type="SMART" id="SM00267">
    <property type="entry name" value="GGDEF"/>
    <property type="match status" value="1"/>
</dbReference>
<accession>A0A1L5FAS7</accession>
<dbReference type="PANTHER" id="PTHR33121:SF70">
    <property type="entry name" value="SIGNALING PROTEIN YKOW"/>
    <property type="match status" value="1"/>
</dbReference>
<name>A0A1L5FAS7_CLOKL</name>
<dbReference type="CDD" id="cd01948">
    <property type="entry name" value="EAL"/>
    <property type="match status" value="1"/>
</dbReference>
<dbReference type="SUPFAM" id="SSF141868">
    <property type="entry name" value="EAL domain-like"/>
    <property type="match status" value="1"/>
</dbReference>
<dbReference type="InterPro" id="IPR043128">
    <property type="entry name" value="Rev_trsase/Diguanyl_cyclase"/>
</dbReference>
<dbReference type="InterPro" id="IPR029787">
    <property type="entry name" value="Nucleotide_cyclase"/>
</dbReference>
<dbReference type="AlphaFoldDB" id="A0A1L5FAS7"/>
<dbReference type="GO" id="GO:0071111">
    <property type="term" value="F:cyclic-guanylate-specific phosphodiesterase activity"/>
    <property type="evidence" value="ECO:0007669"/>
    <property type="project" value="InterPro"/>
</dbReference>
<sequence>MDKLKKYYPPKIECDKICRRALNGADYGIWEWNIDTGKIFISEKIKKIVGNDLLGITTMYEFIDNIAYGKDKALVMKELYEYINGNEPLYQSAFRLKNKNLAWVLIKGKISKSESECCRLFSGIMSEISENKLIKNWDESTKIPNRAFFLKRIEYSLNIAKLHNSRAAIIYINIDNFKSLNAIFGYNIGNIILMLFSQSIIRILDKYSELGKMGEDEFAVLVSKFNTIKDVKKICNKIHRCFQEPFKIMDHKVYIEVNIGISIFPEHGSEGHELLRYCYFAMNSSKEKGKNPYAFFDKQVFDIYCRKISIENELRNSILGNELEVYYQPQVDILNNKIVGVEALLRWNNKKLGRVSPEEFIPIAEKNGYIIEIGNWILDKVICTIHKWEKRGIRLDRVAVNISPIQLKKSDFKNKVLVFCTKYDVPPSLLELEITEGTLLEMSDNSIKVFNQLVESNINIALDDFGTRYSSLSYLVSLPVSTLKIDKLFVDNIQYEKNKILIRSIVDLSKSLNCKIIVEGVETKEQVDILNNLGCNIIQGYYFSKPLSQKELEDLLITTKFCRNKL</sequence>
<organism evidence="3 4">
    <name type="scientific">Clostridium kluyveri</name>
    <dbReference type="NCBI Taxonomy" id="1534"/>
    <lineage>
        <taxon>Bacteria</taxon>
        <taxon>Bacillati</taxon>
        <taxon>Bacillota</taxon>
        <taxon>Clostridia</taxon>
        <taxon>Eubacteriales</taxon>
        <taxon>Clostridiaceae</taxon>
        <taxon>Clostridium</taxon>
    </lineage>
</organism>
<dbReference type="NCBIfam" id="TIGR00254">
    <property type="entry name" value="GGDEF"/>
    <property type="match status" value="1"/>
</dbReference>
<evidence type="ECO:0000259" key="1">
    <source>
        <dbReference type="PROSITE" id="PS50883"/>
    </source>
</evidence>
<dbReference type="PANTHER" id="PTHR33121">
    <property type="entry name" value="CYCLIC DI-GMP PHOSPHODIESTERASE PDEF"/>
    <property type="match status" value="1"/>
</dbReference>
<evidence type="ECO:0000313" key="4">
    <source>
        <dbReference type="Proteomes" id="UP000184604"/>
    </source>
</evidence>
<evidence type="ECO:0000313" key="3">
    <source>
        <dbReference type="EMBL" id="APM40102.1"/>
    </source>
</evidence>
<dbReference type="Pfam" id="PF00563">
    <property type="entry name" value="EAL"/>
    <property type="match status" value="1"/>
</dbReference>
<dbReference type="CDD" id="cd01949">
    <property type="entry name" value="GGDEF"/>
    <property type="match status" value="1"/>
</dbReference>
<dbReference type="Gene3D" id="3.30.70.270">
    <property type="match status" value="1"/>
</dbReference>
<dbReference type="SMART" id="SM00052">
    <property type="entry name" value="EAL"/>
    <property type="match status" value="1"/>
</dbReference>
<gene>
    <name evidence="3" type="ORF">BS101_15815</name>
</gene>
<dbReference type="Pfam" id="PF00990">
    <property type="entry name" value="GGDEF"/>
    <property type="match status" value="1"/>
</dbReference>
<dbReference type="SUPFAM" id="SSF55785">
    <property type="entry name" value="PYP-like sensor domain (PAS domain)"/>
    <property type="match status" value="1"/>
</dbReference>